<evidence type="ECO:0000313" key="3">
    <source>
        <dbReference type="Proteomes" id="UP000233469"/>
    </source>
</evidence>
<keyword evidence="1" id="KW-1133">Transmembrane helix</keyword>
<sequence length="59" mass="7041">MRNIISCTTRPKIRNLSPRSKIKYLNSVFHETIRFLPKNFSAYIVSFMIYVMISIPKEF</sequence>
<evidence type="ECO:0000313" key="2">
    <source>
        <dbReference type="EMBL" id="PKK78970.1"/>
    </source>
</evidence>
<dbReference type="EMBL" id="LLXL01000062">
    <property type="protein sequence ID" value="PKK78970.1"/>
    <property type="molecule type" value="Genomic_DNA"/>
</dbReference>
<reference evidence="2 3" key="2">
    <citation type="submission" date="2017-10" db="EMBL/GenBank/DDBJ databases">
        <title>Extensive intraspecific genome diversity in a model arbuscular mycorrhizal fungus.</title>
        <authorList>
            <person name="Chen E.C.H."/>
            <person name="Morin E."/>
            <person name="Baudet D."/>
            <person name="Noel J."/>
            <person name="Ndikumana S."/>
            <person name="Charron P."/>
            <person name="St-Onge C."/>
            <person name="Giorgi J."/>
            <person name="Grigoriev I.V."/>
            <person name="Roux C."/>
            <person name="Martin F.M."/>
            <person name="Corradi N."/>
        </authorList>
    </citation>
    <scope>NUCLEOTIDE SEQUENCE [LARGE SCALE GENOMIC DNA]</scope>
    <source>
        <strain evidence="2 3">C2</strain>
    </source>
</reference>
<accession>A0A2N1NYG4</accession>
<keyword evidence="1" id="KW-0472">Membrane</keyword>
<reference evidence="2 3" key="1">
    <citation type="submission" date="2016-04" db="EMBL/GenBank/DDBJ databases">
        <title>Genome analyses suggest a sexual origin of heterokaryosis in a supposedly ancient asexual fungus.</title>
        <authorList>
            <person name="Ropars J."/>
            <person name="Sedzielewska K."/>
            <person name="Noel J."/>
            <person name="Charron P."/>
            <person name="Farinelli L."/>
            <person name="Marton T."/>
            <person name="Kruger M."/>
            <person name="Pelin A."/>
            <person name="Brachmann A."/>
            <person name="Corradi N."/>
        </authorList>
    </citation>
    <scope>NUCLEOTIDE SEQUENCE [LARGE SCALE GENOMIC DNA]</scope>
    <source>
        <strain evidence="2 3">C2</strain>
    </source>
</reference>
<keyword evidence="1" id="KW-0812">Transmembrane</keyword>
<name>A0A2N1NYG4_9GLOM</name>
<feature type="transmembrane region" description="Helical" evidence="1">
    <location>
        <begin position="40"/>
        <end position="56"/>
    </location>
</feature>
<comment type="caution">
    <text evidence="2">The sequence shown here is derived from an EMBL/GenBank/DDBJ whole genome shotgun (WGS) entry which is preliminary data.</text>
</comment>
<dbReference type="AlphaFoldDB" id="A0A2N1NYG4"/>
<dbReference type="Proteomes" id="UP000233469">
    <property type="component" value="Unassembled WGS sequence"/>
</dbReference>
<organism evidence="2 3">
    <name type="scientific">Rhizophagus irregularis</name>
    <dbReference type="NCBI Taxonomy" id="588596"/>
    <lineage>
        <taxon>Eukaryota</taxon>
        <taxon>Fungi</taxon>
        <taxon>Fungi incertae sedis</taxon>
        <taxon>Mucoromycota</taxon>
        <taxon>Glomeromycotina</taxon>
        <taxon>Glomeromycetes</taxon>
        <taxon>Glomerales</taxon>
        <taxon>Glomeraceae</taxon>
        <taxon>Rhizophagus</taxon>
    </lineage>
</organism>
<proteinExistence type="predicted"/>
<evidence type="ECO:0000256" key="1">
    <source>
        <dbReference type="SAM" id="Phobius"/>
    </source>
</evidence>
<gene>
    <name evidence="2" type="ORF">RhiirC2_728409</name>
</gene>
<feature type="non-terminal residue" evidence="2">
    <location>
        <position position="59"/>
    </location>
</feature>
<protein>
    <submittedName>
        <fullName evidence="2">Uncharacterized protein</fullName>
    </submittedName>
</protein>